<reference evidence="1" key="1">
    <citation type="submission" date="2014-01" db="EMBL/GenBank/DDBJ databases">
        <title>The genome of the white-rot fungus Pycnoporus cinnabarinus: a basidiomycete model with a versatile arsenal for lignocellulosic biomass breakdown.</title>
        <authorList>
            <person name="Levasseur A."/>
            <person name="Lomascolo A."/>
            <person name="Ruiz-Duenas F.J."/>
            <person name="Uzan E."/>
            <person name="Piumi F."/>
            <person name="Kues U."/>
            <person name="Ram A.F.J."/>
            <person name="Murat C."/>
            <person name="Haon M."/>
            <person name="Benoit I."/>
            <person name="Arfi Y."/>
            <person name="Chevret D."/>
            <person name="Drula E."/>
            <person name="Kwon M.J."/>
            <person name="Gouret P."/>
            <person name="Lesage-Meessen L."/>
            <person name="Lombard V."/>
            <person name="Mariette J."/>
            <person name="Noirot C."/>
            <person name="Park J."/>
            <person name="Patyshakuliyeva A."/>
            <person name="Wieneger R.A.B."/>
            <person name="Wosten H.A.B."/>
            <person name="Martin F."/>
            <person name="Coutinho P.M."/>
            <person name="de Vries R."/>
            <person name="Martinez A.T."/>
            <person name="Klopp C."/>
            <person name="Pontarotti P."/>
            <person name="Henrissat B."/>
            <person name="Record E."/>
        </authorList>
    </citation>
    <scope>NUCLEOTIDE SEQUENCE [LARGE SCALE GENOMIC DNA]</scope>
    <source>
        <strain evidence="1">BRFM137</strain>
    </source>
</reference>
<organism evidence="1 2">
    <name type="scientific">Pycnoporus cinnabarinus</name>
    <name type="common">Cinnabar-red polypore</name>
    <name type="synonym">Trametes cinnabarina</name>
    <dbReference type="NCBI Taxonomy" id="5643"/>
    <lineage>
        <taxon>Eukaryota</taxon>
        <taxon>Fungi</taxon>
        <taxon>Dikarya</taxon>
        <taxon>Basidiomycota</taxon>
        <taxon>Agaricomycotina</taxon>
        <taxon>Agaricomycetes</taxon>
        <taxon>Polyporales</taxon>
        <taxon>Polyporaceae</taxon>
        <taxon>Trametes</taxon>
    </lineage>
</organism>
<comment type="caution">
    <text evidence="1">The sequence shown here is derived from an EMBL/GenBank/DDBJ whole genome shotgun (WGS) entry which is preliminary data.</text>
</comment>
<gene>
    <name evidence="1" type="ORF">BN946_scf184965.g19</name>
</gene>
<name>A0A060SKH4_PYCCI</name>
<sequence length="213" mass="22003">MAGIDGVDVDAVAGMDANADRVIVAGVDTNMDDTAGMGAYAASVEADADAVRVAGIDVDVDVDADAVDMAGEDAVNMVGVDAVNVHIVDADPADVHLVNVDAVDVNAVDEDVSDACLVDAEAVMDAGVVDADATDMHLAEDDAMYVSVDIEGAEADMDVNARDGSDVRPYAGFNASAFAKANVADVSSELREVVVICKPKSIRRWHKTILVHN</sequence>
<evidence type="ECO:0000313" key="1">
    <source>
        <dbReference type="EMBL" id="CDO75017.1"/>
    </source>
</evidence>
<dbReference type="Proteomes" id="UP000029665">
    <property type="component" value="Unassembled WGS sequence"/>
</dbReference>
<dbReference type="HOGENOM" id="CLU_1202363_0_0_1"/>
<dbReference type="EMBL" id="CCBP010000230">
    <property type="protein sequence ID" value="CDO75017.1"/>
    <property type="molecule type" value="Genomic_DNA"/>
</dbReference>
<dbReference type="AlphaFoldDB" id="A0A060SKH4"/>
<accession>A0A060SKH4</accession>
<keyword evidence="2" id="KW-1185">Reference proteome</keyword>
<protein>
    <submittedName>
        <fullName evidence="1">Uncharacterized protein</fullName>
    </submittedName>
</protein>
<proteinExistence type="predicted"/>
<evidence type="ECO:0000313" key="2">
    <source>
        <dbReference type="Proteomes" id="UP000029665"/>
    </source>
</evidence>